<name>A0AAN9ENR7_CROPI</name>
<dbReference type="EMBL" id="JAYWIO010000005">
    <property type="protein sequence ID" value="KAK7260667.1"/>
    <property type="molecule type" value="Genomic_DNA"/>
</dbReference>
<comment type="caution">
    <text evidence="1">The sequence shown here is derived from an EMBL/GenBank/DDBJ whole genome shotgun (WGS) entry which is preliminary data.</text>
</comment>
<keyword evidence="2" id="KW-1185">Reference proteome</keyword>
<organism evidence="1 2">
    <name type="scientific">Crotalaria pallida</name>
    <name type="common">Smooth rattlebox</name>
    <name type="synonym">Crotalaria striata</name>
    <dbReference type="NCBI Taxonomy" id="3830"/>
    <lineage>
        <taxon>Eukaryota</taxon>
        <taxon>Viridiplantae</taxon>
        <taxon>Streptophyta</taxon>
        <taxon>Embryophyta</taxon>
        <taxon>Tracheophyta</taxon>
        <taxon>Spermatophyta</taxon>
        <taxon>Magnoliopsida</taxon>
        <taxon>eudicotyledons</taxon>
        <taxon>Gunneridae</taxon>
        <taxon>Pentapetalae</taxon>
        <taxon>rosids</taxon>
        <taxon>fabids</taxon>
        <taxon>Fabales</taxon>
        <taxon>Fabaceae</taxon>
        <taxon>Papilionoideae</taxon>
        <taxon>50 kb inversion clade</taxon>
        <taxon>genistoids sensu lato</taxon>
        <taxon>core genistoids</taxon>
        <taxon>Crotalarieae</taxon>
        <taxon>Crotalaria</taxon>
    </lineage>
</organism>
<protein>
    <submittedName>
        <fullName evidence="1">Uncharacterized protein</fullName>
    </submittedName>
</protein>
<proteinExistence type="predicted"/>
<dbReference type="Proteomes" id="UP001372338">
    <property type="component" value="Unassembled WGS sequence"/>
</dbReference>
<accession>A0AAN9ENR7</accession>
<evidence type="ECO:0000313" key="2">
    <source>
        <dbReference type="Proteomes" id="UP001372338"/>
    </source>
</evidence>
<evidence type="ECO:0000313" key="1">
    <source>
        <dbReference type="EMBL" id="KAK7260667.1"/>
    </source>
</evidence>
<sequence length="109" mass="12649">MMQKCLVSHLSAPVSDHVPILMYFEFVQQRRRLKGRGDRFFFYTLWAGYEKCESIITGSWNSDNSGRSLKEVAGKLHLTSLNLADWSKKEIPSIPKELKQLQLELDKMT</sequence>
<reference evidence="1 2" key="1">
    <citation type="submission" date="2024-01" db="EMBL/GenBank/DDBJ databases">
        <title>The genomes of 5 underutilized Papilionoideae crops provide insights into root nodulation and disease resistanc.</title>
        <authorList>
            <person name="Yuan L."/>
        </authorList>
    </citation>
    <scope>NUCLEOTIDE SEQUENCE [LARGE SCALE GENOMIC DNA]</scope>
    <source>
        <strain evidence="1">ZHUSHIDOU_FW_LH</strain>
        <tissue evidence="1">Leaf</tissue>
    </source>
</reference>
<dbReference type="AlphaFoldDB" id="A0AAN9ENR7"/>
<gene>
    <name evidence="1" type="ORF">RIF29_26911</name>
</gene>